<feature type="modified residue" description="4-aspartylphosphate" evidence="8">
    <location>
        <position position="53"/>
    </location>
</feature>
<organism evidence="12 13">
    <name type="scientific">Enterocloster hominis</name>
    <name type="common">ex Liu et al. 2021</name>
    <dbReference type="NCBI Taxonomy" id="2763663"/>
    <lineage>
        <taxon>Bacteria</taxon>
        <taxon>Bacillati</taxon>
        <taxon>Bacillota</taxon>
        <taxon>Clostridia</taxon>
        <taxon>Lachnospirales</taxon>
        <taxon>Lachnospiraceae</taxon>
        <taxon>Enterocloster</taxon>
    </lineage>
</organism>
<feature type="domain" description="OmpR/PhoB-type" evidence="11">
    <location>
        <begin position="131"/>
        <end position="230"/>
    </location>
</feature>
<evidence type="ECO:0000256" key="3">
    <source>
        <dbReference type="ARBA" id="ARBA00023012"/>
    </source>
</evidence>
<proteinExistence type="predicted"/>
<keyword evidence="2 8" id="KW-0597">Phosphoprotein</keyword>
<protein>
    <recommendedName>
        <fullName evidence="1">Stage 0 sporulation protein A homolog</fullName>
    </recommendedName>
</protein>
<evidence type="ECO:0000256" key="7">
    <source>
        <dbReference type="ARBA" id="ARBA00024867"/>
    </source>
</evidence>
<keyword evidence="3" id="KW-0902">Two-component regulatory system</keyword>
<keyword evidence="5 9" id="KW-0238">DNA-binding</keyword>
<reference evidence="12 13" key="1">
    <citation type="submission" date="2020-08" db="EMBL/GenBank/DDBJ databases">
        <title>Genome public.</title>
        <authorList>
            <person name="Liu C."/>
            <person name="Sun Q."/>
        </authorList>
    </citation>
    <scope>NUCLEOTIDE SEQUENCE [LARGE SCALE GENOMIC DNA]</scope>
    <source>
        <strain evidence="12 13">BX10</strain>
    </source>
</reference>
<dbReference type="Gene3D" id="6.10.250.690">
    <property type="match status" value="1"/>
</dbReference>
<dbReference type="Gene3D" id="3.40.50.2300">
    <property type="match status" value="1"/>
</dbReference>
<feature type="DNA-binding region" description="OmpR/PhoB-type" evidence="9">
    <location>
        <begin position="131"/>
        <end position="230"/>
    </location>
</feature>
<evidence type="ECO:0000256" key="5">
    <source>
        <dbReference type="ARBA" id="ARBA00023125"/>
    </source>
</evidence>
<dbReference type="Proteomes" id="UP000647491">
    <property type="component" value="Unassembled WGS sequence"/>
</dbReference>
<dbReference type="InterPro" id="IPR036388">
    <property type="entry name" value="WH-like_DNA-bd_sf"/>
</dbReference>
<feature type="domain" description="Response regulatory" evidence="10">
    <location>
        <begin position="4"/>
        <end position="117"/>
    </location>
</feature>
<dbReference type="InterPro" id="IPR039420">
    <property type="entry name" value="WalR-like"/>
</dbReference>
<comment type="function">
    <text evidence="7">May play the central regulatory role in sporulation. It may be an element of the effector pathway responsible for the activation of sporulation genes in response to nutritional stress. Spo0A may act in concert with spo0H (a sigma factor) to control the expression of some genes that are critical to the sporulation process.</text>
</comment>
<dbReference type="Pfam" id="PF00072">
    <property type="entry name" value="Response_reg"/>
    <property type="match status" value="1"/>
</dbReference>
<evidence type="ECO:0000256" key="2">
    <source>
        <dbReference type="ARBA" id="ARBA00022553"/>
    </source>
</evidence>
<dbReference type="PANTHER" id="PTHR48111:SF1">
    <property type="entry name" value="TWO-COMPONENT RESPONSE REGULATOR ORR33"/>
    <property type="match status" value="1"/>
</dbReference>
<evidence type="ECO:0000256" key="4">
    <source>
        <dbReference type="ARBA" id="ARBA00023015"/>
    </source>
</evidence>
<keyword evidence="6" id="KW-0804">Transcription</keyword>
<keyword evidence="13" id="KW-1185">Reference proteome</keyword>
<dbReference type="CDD" id="cd17574">
    <property type="entry name" value="REC_OmpR"/>
    <property type="match status" value="1"/>
</dbReference>
<comment type="caution">
    <text evidence="12">The sequence shown here is derived from an EMBL/GenBank/DDBJ whole genome shotgun (WGS) entry which is preliminary data.</text>
</comment>
<dbReference type="Gene3D" id="1.10.10.10">
    <property type="entry name" value="Winged helix-like DNA-binding domain superfamily/Winged helix DNA-binding domain"/>
    <property type="match status" value="1"/>
</dbReference>
<gene>
    <name evidence="12" type="ORF">H8708_06625</name>
</gene>
<evidence type="ECO:0000256" key="6">
    <source>
        <dbReference type="ARBA" id="ARBA00023163"/>
    </source>
</evidence>
<keyword evidence="4" id="KW-0805">Transcription regulation</keyword>
<evidence type="ECO:0000313" key="12">
    <source>
        <dbReference type="EMBL" id="MBC8598905.1"/>
    </source>
</evidence>
<dbReference type="Pfam" id="PF00486">
    <property type="entry name" value="Trans_reg_C"/>
    <property type="match status" value="1"/>
</dbReference>
<evidence type="ECO:0000256" key="1">
    <source>
        <dbReference type="ARBA" id="ARBA00018672"/>
    </source>
</evidence>
<sequence length="234" mass="26637">MAKRIYVADDEKNICFLIQNFLEKEGFEVRCFEDGESILAACEEQMPDLCILDVMMPGMDGLTVCTRIRQKSHVPIIIVSAKDSPLDRITGITLGSDDYLVKPFLPLELVTRVKALFRRVDAFSGQEEENSENLELGDIVLFPGRRTASLKGEEFALTPLEFDFLRHMLEHPEHAASRDDLLKALWKVDSKEVDTRAVDDMVKRLRKKLKEQKSLVKIETVWGYGFRLTAGGDE</sequence>
<dbReference type="InterPro" id="IPR016032">
    <property type="entry name" value="Sig_transdc_resp-reg_C-effctor"/>
</dbReference>
<dbReference type="InterPro" id="IPR001789">
    <property type="entry name" value="Sig_transdc_resp-reg_receiver"/>
</dbReference>
<dbReference type="SMART" id="SM00862">
    <property type="entry name" value="Trans_reg_C"/>
    <property type="match status" value="1"/>
</dbReference>
<dbReference type="RefSeq" id="WP_262427350.1">
    <property type="nucleotide sequence ID" value="NZ_JACRTJ010000014.1"/>
</dbReference>
<evidence type="ECO:0000256" key="8">
    <source>
        <dbReference type="PROSITE-ProRule" id="PRU00169"/>
    </source>
</evidence>
<dbReference type="PANTHER" id="PTHR48111">
    <property type="entry name" value="REGULATOR OF RPOS"/>
    <property type="match status" value="1"/>
</dbReference>
<dbReference type="SUPFAM" id="SSF46894">
    <property type="entry name" value="C-terminal effector domain of the bipartite response regulators"/>
    <property type="match status" value="1"/>
</dbReference>
<dbReference type="EMBL" id="JACRTJ010000014">
    <property type="protein sequence ID" value="MBC8598905.1"/>
    <property type="molecule type" value="Genomic_DNA"/>
</dbReference>
<dbReference type="SMART" id="SM00448">
    <property type="entry name" value="REC"/>
    <property type="match status" value="1"/>
</dbReference>
<evidence type="ECO:0000313" key="13">
    <source>
        <dbReference type="Proteomes" id="UP000647491"/>
    </source>
</evidence>
<evidence type="ECO:0000259" key="11">
    <source>
        <dbReference type="PROSITE" id="PS51755"/>
    </source>
</evidence>
<dbReference type="PROSITE" id="PS50110">
    <property type="entry name" value="RESPONSE_REGULATORY"/>
    <property type="match status" value="1"/>
</dbReference>
<evidence type="ECO:0000256" key="9">
    <source>
        <dbReference type="PROSITE-ProRule" id="PRU01091"/>
    </source>
</evidence>
<accession>A0ABR7NS00</accession>
<dbReference type="InterPro" id="IPR001867">
    <property type="entry name" value="OmpR/PhoB-type_DNA-bd"/>
</dbReference>
<evidence type="ECO:0000259" key="10">
    <source>
        <dbReference type="PROSITE" id="PS50110"/>
    </source>
</evidence>
<dbReference type="CDD" id="cd00383">
    <property type="entry name" value="trans_reg_C"/>
    <property type="match status" value="1"/>
</dbReference>
<dbReference type="InterPro" id="IPR011006">
    <property type="entry name" value="CheY-like_superfamily"/>
</dbReference>
<name>A0ABR7NS00_9FIRM</name>
<dbReference type="SUPFAM" id="SSF52172">
    <property type="entry name" value="CheY-like"/>
    <property type="match status" value="1"/>
</dbReference>
<dbReference type="PROSITE" id="PS51755">
    <property type="entry name" value="OMPR_PHOB"/>
    <property type="match status" value="1"/>
</dbReference>